<sequence length="571" mass="61454">SSEEPTTDGLTSTSLLEFAMMSHLEAMNSHEQTSPEAAEPDLAPGSLHAAPGSGFASEENEESKILQPPQYFWEDGGELNDSSLDLGPATDYSFPAASQKALLKGNGTQVKDNWETATVQPPAEFVEPDLHTPFSSTLEEEEGLLPIDHSRGGVEGLQTSGPAVTSSEPVGQEDSFSLLFSTASARPGVVTEAATGGQEEDSVPPGLDLGSSMGPGLLPVSSIFSTTAAVRSPSISEEPFETTVGWEMLEPTELTEMEQTVEMPMGTPSPGGSSRSTKTLSGSEQHPTPSASPWDRADKPALDLIWNDTESATETVAAERSLSPQAGDAHTAVLPTELPWDSAQVICKDWSNLAGKNYIILNMSDNIDCEEFRLERGPQLLALVEDAFSRQADGPQDRWLISLSKPNENDKHLLMTLAGEQGVIPTKDVLTALGDVKRSLAEIGIQNYSTTTSCQSHPNQTRSDYGKLFVVLVIIGSICAIIIVLGLIYNCWQRRLPKMKNMSHGEELRFVENGCHDNPTLDVASDSQSEMQEKKPSVNGGNTINGPDSWDVLINKQASEDVDVFEEDTHL</sequence>
<reference evidence="10 11" key="1">
    <citation type="submission" date="2014-04" db="EMBL/GenBank/DDBJ databases">
        <title>Genome evolution of avian class.</title>
        <authorList>
            <person name="Zhang G."/>
            <person name="Li C."/>
        </authorList>
    </citation>
    <scope>NUCLEOTIDE SEQUENCE [LARGE SCALE GENOMIC DNA]</scope>
    <source>
        <strain evidence="10">BGI_N334</strain>
    </source>
</reference>
<evidence type="ECO:0000256" key="1">
    <source>
        <dbReference type="ARBA" id="ARBA00004479"/>
    </source>
</evidence>
<keyword evidence="11" id="KW-1185">Reference proteome</keyword>
<keyword evidence="3" id="KW-0732">Signal</keyword>
<keyword evidence="2 9" id="KW-0812">Transmembrane</keyword>
<organism evidence="10 11">
    <name type="scientific">Pelecanus crispus</name>
    <name type="common">Dalmatian pelican</name>
    <dbReference type="NCBI Taxonomy" id="36300"/>
    <lineage>
        <taxon>Eukaryota</taxon>
        <taxon>Metazoa</taxon>
        <taxon>Chordata</taxon>
        <taxon>Craniata</taxon>
        <taxon>Vertebrata</taxon>
        <taxon>Euteleostomi</taxon>
        <taxon>Archelosauria</taxon>
        <taxon>Archosauria</taxon>
        <taxon>Dinosauria</taxon>
        <taxon>Saurischia</taxon>
        <taxon>Theropoda</taxon>
        <taxon>Coelurosauria</taxon>
        <taxon>Aves</taxon>
        <taxon>Neognathae</taxon>
        <taxon>Neoaves</taxon>
        <taxon>Aequornithes</taxon>
        <taxon>Pelecaniformes</taxon>
        <taxon>Pelecanidae</taxon>
        <taxon>Pelecanus</taxon>
    </lineage>
</organism>
<evidence type="ECO:0000256" key="2">
    <source>
        <dbReference type="ARBA" id="ARBA00022692"/>
    </source>
</evidence>
<evidence type="ECO:0000256" key="9">
    <source>
        <dbReference type="SAM" id="Phobius"/>
    </source>
</evidence>
<protein>
    <submittedName>
        <fullName evidence="10">Podocalyxin-like 2</fullName>
    </submittedName>
</protein>
<feature type="transmembrane region" description="Helical" evidence="9">
    <location>
        <begin position="468"/>
        <end position="492"/>
    </location>
</feature>
<feature type="region of interest" description="Disordered" evidence="8">
    <location>
        <begin position="21"/>
        <end position="86"/>
    </location>
</feature>
<name>A0A091SVV3_PELCR</name>
<gene>
    <name evidence="10" type="ORF">N334_10212</name>
</gene>
<feature type="region of interest" description="Disordered" evidence="8">
    <location>
        <begin position="521"/>
        <end position="545"/>
    </location>
</feature>
<feature type="compositionally biased region" description="Polar residues" evidence="8">
    <location>
        <begin position="280"/>
        <end position="291"/>
    </location>
</feature>
<evidence type="ECO:0000256" key="5">
    <source>
        <dbReference type="ARBA" id="ARBA00022989"/>
    </source>
</evidence>
<evidence type="ECO:0000256" key="8">
    <source>
        <dbReference type="SAM" id="MobiDB-lite"/>
    </source>
</evidence>
<feature type="non-terminal residue" evidence="10">
    <location>
        <position position="1"/>
    </location>
</feature>
<keyword evidence="4" id="KW-0130">Cell adhesion</keyword>
<keyword evidence="7" id="KW-0325">Glycoprotein</keyword>
<dbReference type="InterPro" id="IPR013836">
    <property type="entry name" value="CD34/Podocalyxin"/>
</dbReference>
<feature type="non-terminal residue" evidence="10">
    <location>
        <position position="571"/>
    </location>
</feature>
<dbReference type="Proteomes" id="UP000054150">
    <property type="component" value="Unassembled WGS sequence"/>
</dbReference>
<dbReference type="Pfam" id="PF06365">
    <property type="entry name" value="CD34_antigen"/>
    <property type="match status" value="1"/>
</dbReference>
<feature type="compositionally biased region" description="Low complexity" evidence="8">
    <location>
        <begin position="262"/>
        <end position="279"/>
    </location>
</feature>
<dbReference type="GO" id="GO:0005886">
    <property type="term" value="C:plasma membrane"/>
    <property type="evidence" value="ECO:0007669"/>
    <property type="project" value="UniProtKB-ARBA"/>
</dbReference>
<accession>A0A091SVV3</accession>
<dbReference type="EMBL" id="KK486514">
    <property type="protein sequence ID" value="KFQ62120.1"/>
    <property type="molecule type" value="Genomic_DNA"/>
</dbReference>
<dbReference type="PANTHER" id="PTHR15594">
    <property type="entry name" value="PODOCALYXIN-LIKE PROTEIN 2"/>
    <property type="match status" value="1"/>
</dbReference>
<evidence type="ECO:0000313" key="11">
    <source>
        <dbReference type="Proteomes" id="UP000054150"/>
    </source>
</evidence>
<dbReference type="AlphaFoldDB" id="A0A091SVV3"/>
<keyword evidence="5 9" id="KW-1133">Transmembrane helix</keyword>
<dbReference type="GO" id="GO:0050901">
    <property type="term" value="P:leukocyte tethering or rolling"/>
    <property type="evidence" value="ECO:0007669"/>
    <property type="project" value="TreeGrafter"/>
</dbReference>
<evidence type="ECO:0000313" key="10">
    <source>
        <dbReference type="EMBL" id="KFQ62120.1"/>
    </source>
</evidence>
<keyword evidence="6 9" id="KW-0472">Membrane</keyword>
<comment type="subcellular location">
    <subcellularLocation>
        <location evidence="1">Membrane</location>
        <topology evidence="1">Single-pass type I membrane protein</topology>
    </subcellularLocation>
</comment>
<evidence type="ECO:0000256" key="3">
    <source>
        <dbReference type="ARBA" id="ARBA00022729"/>
    </source>
</evidence>
<evidence type="ECO:0000256" key="4">
    <source>
        <dbReference type="ARBA" id="ARBA00022889"/>
    </source>
</evidence>
<dbReference type="InterPro" id="IPR042397">
    <property type="entry name" value="PODXL2"/>
</dbReference>
<feature type="region of interest" description="Disordered" evidence="8">
    <location>
        <begin position="262"/>
        <end position="298"/>
    </location>
</feature>
<dbReference type="PANTHER" id="PTHR15594:SF1">
    <property type="entry name" value="PODOCALYXIN-LIKE PROTEIN 2"/>
    <property type="match status" value="1"/>
</dbReference>
<evidence type="ECO:0000256" key="6">
    <source>
        <dbReference type="ARBA" id="ARBA00023136"/>
    </source>
</evidence>
<proteinExistence type="predicted"/>
<evidence type="ECO:0000256" key="7">
    <source>
        <dbReference type="ARBA" id="ARBA00023180"/>
    </source>
</evidence>